<feature type="compositionally biased region" description="Low complexity" evidence="2">
    <location>
        <begin position="464"/>
        <end position="493"/>
    </location>
</feature>
<feature type="coiled-coil region" evidence="1">
    <location>
        <begin position="257"/>
        <end position="369"/>
    </location>
</feature>
<feature type="coiled-coil region" evidence="1">
    <location>
        <begin position="54"/>
        <end position="224"/>
    </location>
</feature>
<dbReference type="VEuPathDB" id="FungiDB:KRP22_3434"/>
<protein>
    <submittedName>
        <fullName evidence="3">Uncharacterized protein</fullName>
    </submittedName>
</protein>
<accession>H3GJV0</accession>
<dbReference type="EMBL" id="DS566015">
    <property type="status" value="NOT_ANNOTATED_CDS"/>
    <property type="molecule type" value="Genomic_DNA"/>
</dbReference>
<evidence type="ECO:0000313" key="4">
    <source>
        <dbReference type="Proteomes" id="UP000005238"/>
    </source>
</evidence>
<dbReference type="InParanoid" id="H3GJV0"/>
<proteinExistence type="predicted"/>
<dbReference type="HOGENOM" id="CLU_552640_0_0_1"/>
<evidence type="ECO:0000256" key="1">
    <source>
        <dbReference type="SAM" id="Coils"/>
    </source>
</evidence>
<dbReference type="EnsemblProtists" id="Phyra76471">
    <property type="protein sequence ID" value="Phyra76471"/>
    <property type="gene ID" value="Phyra76471"/>
</dbReference>
<name>H3GJV0_PHYRM</name>
<feature type="region of interest" description="Disordered" evidence="2">
    <location>
        <begin position="1"/>
        <end position="23"/>
    </location>
</feature>
<dbReference type="Proteomes" id="UP000005238">
    <property type="component" value="Unassembled WGS sequence"/>
</dbReference>
<feature type="region of interest" description="Disordered" evidence="2">
    <location>
        <begin position="438"/>
        <end position="509"/>
    </location>
</feature>
<sequence>MQTTQRDSCDRMLSDTPTTTTTTTATRGEATFLRTQEAENERLLMDDFDHELRIECLEKQLRRAKEDVDFVNVEREVQVEQLRVALKEREHTLAAENEQLCMDNSDHELRIECLEKQLRRAKEDVDFVNVEREVQVEQLRVALKEREHTLAAENEQLCMDNSDHELRIECLEKQLRRAKEDVDFVNVEREVQVEHQLQTQKDIVATLSNKLQELQDARTRDERETELMTQREQQNLQQMEMTHVKLLAEEAHWKALSKEREEQLATLQAQVETMKQEKQTQIAQYQDKLRRMEEQVQHRLGHLERERDTYHAERARLLAEKDSRQEPPRCSHDLKESNRLPVKEVLERRRHAREQYMQELRENKELQKTIDTFKGTFGGRYKDIKKYNAAVKRYGQQLQRGAEFSEVRQTLPEQLEQTQNTATETYKRCEDSPIVRGASVNASGREESYEATSSRMYKSERLGSSCASTTSSSCTSTPSSSPETSPRSARSAPYKCPPSVATTTSPTGRLELSGLRRKLDLASCVADAA</sequence>
<dbReference type="eggNOG" id="ENOG502R93F">
    <property type="taxonomic scope" value="Eukaryota"/>
</dbReference>
<dbReference type="AlphaFoldDB" id="H3GJV0"/>
<dbReference type="OMA" id="QATERTW"/>
<evidence type="ECO:0000313" key="3">
    <source>
        <dbReference type="EnsemblProtists" id="Phyra76470"/>
    </source>
</evidence>
<reference evidence="4" key="1">
    <citation type="journal article" date="2006" name="Science">
        <title>Phytophthora genome sequences uncover evolutionary origins and mechanisms of pathogenesis.</title>
        <authorList>
            <person name="Tyler B.M."/>
            <person name="Tripathy S."/>
            <person name="Zhang X."/>
            <person name="Dehal P."/>
            <person name="Jiang R.H."/>
            <person name="Aerts A."/>
            <person name="Arredondo F.D."/>
            <person name="Baxter L."/>
            <person name="Bensasson D."/>
            <person name="Beynon J.L."/>
            <person name="Chapman J."/>
            <person name="Damasceno C.M."/>
            <person name="Dorrance A.E."/>
            <person name="Dou D."/>
            <person name="Dickerman A.W."/>
            <person name="Dubchak I.L."/>
            <person name="Garbelotto M."/>
            <person name="Gijzen M."/>
            <person name="Gordon S.G."/>
            <person name="Govers F."/>
            <person name="Grunwald N.J."/>
            <person name="Huang W."/>
            <person name="Ivors K.L."/>
            <person name="Jones R.W."/>
            <person name="Kamoun S."/>
            <person name="Krampis K."/>
            <person name="Lamour K.H."/>
            <person name="Lee M.K."/>
            <person name="McDonald W.H."/>
            <person name="Medina M."/>
            <person name="Meijer H.J."/>
            <person name="Nordberg E.K."/>
            <person name="Maclean D.J."/>
            <person name="Ospina-Giraldo M.D."/>
            <person name="Morris P.F."/>
            <person name="Phuntumart V."/>
            <person name="Putnam N.H."/>
            <person name="Rash S."/>
            <person name="Rose J.K."/>
            <person name="Sakihama Y."/>
            <person name="Salamov A.A."/>
            <person name="Savidor A."/>
            <person name="Scheuring C.F."/>
            <person name="Smith B.M."/>
            <person name="Sobral B.W."/>
            <person name="Terry A."/>
            <person name="Torto-Alalibo T.A."/>
            <person name="Win J."/>
            <person name="Xu Z."/>
            <person name="Zhang H."/>
            <person name="Grigoriev I.V."/>
            <person name="Rokhsar D.S."/>
            <person name="Boore J.L."/>
        </authorList>
    </citation>
    <scope>NUCLEOTIDE SEQUENCE [LARGE SCALE GENOMIC DNA]</scope>
    <source>
        <strain evidence="4">Pr102</strain>
    </source>
</reference>
<keyword evidence="4" id="KW-1185">Reference proteome</keyword>
<reference evidence="3" key="2">
    <citation type="submission" date="2015-06" db="UniProtKB">
        <authorList>
            <consortium name="EnsemblProtists"/>
        </authorList>
    </citation>
    <scope>IDENTIFICATION</scope>
    <source>
        <strain evidence="3">Pr102</strain>
    </source>
</reference>
<evidence type="ECO:0000256" key="2">
    <source>
        <dbReference type="SAM" id="MobiDB-lite"/>
    </source>
</evidence>
<dbReference type="VEuPathDB" id="FungiDB:KRP23_3339"/>
<dbReference type="STRING" id="164328.H3GJV0"/>
<organism evidence="3 4">
    <name type="scientific">Phytophthora ramorum</name>
    <name type="common">Sudden oak death agent</name>
    <dbReference type="NCBI Taxonomy" id="164328"/>
    <lineage>
        <taxon>Eukaryota</taxon>
        <taxon>Sar</taxon>
        <taxon>Stramenopiles</taxon>
        <taxon>Oomycota</taxon>
        <taxon>Peronosporomycetes</taxon>
        <taxon>Peronosporales</taxon>
        <taxon>Peronosporaceae</taxon>
        <taxon>Phytophthora</taxon>
    </lineage>
</organism>
<keyword evidence="1" id="KW-0175">Coiled coil</keyword>
<dbReference type="EnsemblProtists" id="Phyra76470">
    <property type="protein sequence ID" value="Phyra76470"/>
    <property type="gene ID" value="Phyra76470"/>
</dbReference>